<name>A0A6M3J2J4_9ZZZZ</name>
<gene>
    <name evidence="2" type="ORF">MM415A00306_0010</name>
    <name evidence="1" type="ORF">MM415B00578_0002</name>
</gene>
<sequence>MGRISQTITFVVDLIPTAAQWQSQADSVFNLLNGEIDTDNVDSASADGIMTMGEAQTVTGTKTWNKLQIFIGSYDKYIRIGTATGGFLWYDATNAVFRVKHGSAPTSEADGAPIMEG</sequence>
<dbReference type="EMBL" id="MT141505">
    <property type="protein sequence ID" value="QJA63748.1"/>
    <property type="molecule type" value="Genomic_DNA"/>
</dbReference>
<dbReference type="EMBL" id="MT142505">
    <property type="protein sequence ID" value="QJA83174.1"/>
    <property type="molecule type" value="Genomic_DNA"/>
</dbReference>
<proteinExistence type="predicted"/>
<protein>
    <submittedName>
        <fullName evidence="1">Uncharacterized protein</fullName>
    </submittedName>
</protein>
<accession>A0A6M3J2J4</accession>
<evidence type="ECO:0000313" key="2">
    <source>
        <dbReference type="EMBL" id="QJA83174.1"/>
    </source>
</evidence>
<dbReference type="AlphaFoldDB" id="A0A6M3J2J4"/>
<evidence type="ECO:0000313" key="1">
    <source>
        <dbReference type="EMBL" id="QJA63748.1"/>
    </source>
</evidence>
<organism evidence="1">
    <name type="scientific">viral metagenome</name>
    <dbReference type="NCBI Taxonomy" id="1070528"/>
    <lineage>
        <taxon>unclassified sequences</taxon>
        <taxon>metagenomes</taxon>
        <taxon>organismal metagenomes</taxon>
    </lineage>
</organism>
<reference evidence="1" key="1">
    <citation type="submission" date="2020-03" db="EMBL/GenBank/DDBJ databases">
        <title>The deep terrestrial virosphere.</title>
        <authorList>
            <person name="Holmfeldt K."/>
            <person name="Nilsson E."/>
            <person name="Simone D."/>
            <person name="Lopez-Fernandez M."/>
            <person name="Wu X."/>
            <person name="de Brujin I."/>
            <person name="Lundin D."/>
            <person name="Andersson A."/>
            <person name="Bertilsson S."/>
            <person name="Dopson M."/>
        </authorList>
    </citation>
    <scope>NUCLEOTIDE SEQUENCE</scope>
    <source>
        <strain evidence="2">MM415A00306</strain>
        <strain evidence="1">MM415B00578</strain>
    </source>
</reference>